<dbReference type="InterPro" id="IPR011852">
    <property type="entry name" value="TRAP_TAXI"/>
</dbReference>
<dbReference type="PANTHER" id="PTHR42941">
    <property type="entry name" value="SLL1037 PROTEIN"/>
    <property type="match status" value="1"/>
</dbReference>
<comment type="caution">
    <text evidence="2">The sequence shown here is derived from an EMBL/GenBank/DDBJ whole genome shotgun (WGS) entry which is preliminary data.</text>
</comment>
<dbReference type="NCBIfam" id="TIGR02122">
    <property type="entry name" value="TRAP_TAXI"/>
    <property type="match status" value="1"/>
</dbReference>
<sequence length="347" mass="37530">MSSASRALSAFTAFTALPVFRRLSRRRALTGAVAGLVVSGLLLWWVLPFGASSPSGSLVFSTGVSKGVYQRYGTLLKDALGRDLPDVDIALRTSEGSQQNLARVTSGEADFTIATADAVAKYKRDGLPGAEELRGCARLYDDYVQLIVPMASDVKSARDLKGKRVGVGHDGSGVRIIADRLLKAAGLDPKNDITPVPEGLDTLPGRLERGEIDAFFWSGGLPTGTVQQLSERFSIRLVPLEEELVERLHTVGDPTSHYRSAVIQPNAYFHVQDGQAVPTVAVANLLVTTDRMDPEMAEGVTRTVINSRDGIGQSVHPAQRVDLRTAVYTDPLPLHRGARHYYRSVKP</sequence>
<name>A0ABT6HTB7_9ACTN</name>
<dbReference type="EMBL" id="JARWBG010000034">
    <property type="protein sequence ID" value="MDH2391972.1"/>
    <property type="molecule type" value="Genomic_DNA"/>
</dbReference>
<dbReference type="PANTHER" id="PTHR42941:SF1">
    <property type="entry name" value="SLL1037 PROTEIN"/>
    <property type="match status" value="1"/>
</dbReference>
<evidence type="ECO:0000313" key="2">
    <source>
        <dbReference type="EMBL" id="MDH2391972.1"/>
    </source>
</evidence>
<keyword evidence="1" id="KW-0472">Membrane</keyword>
<accession>A0ABT6HTB7</accession>
<dbReference type="PROSITE" id="PS51318">
    <property type="entry name" value="TAT"/>
    <property type="match status" value="1"/>
</dbReference>
<dbReference type="InterPro" id="IPR006311">
    <property type="entry name" value="TAT_signal"/>
</dbReference>
<reference evidence="2 3" key="1">
    <citation type="submission" date="2023-04" db="EMBL/GenBank/DDBJ databases">
        <title>Streptomyces chengmaiensis sp. nov. isolated from the stem of mangrove plant in Hainan.</title>
        <authorList>
            <person name="Huang X."/>
            <person name="Zhou S."/>
            <person name="Chu X."/>
            <person name="Xie Y."/>
            <person name="Lin Y."/>
        </authorList>
    </citation>
    <scope>NUCLEOTIDE SEQUENCE [LARGE SCALE GENOMIC DNA]</scope>
    <source>
        <strain evidence="2 3">HNM0663</strain>
    </source>
</reference>
<protein>
    <submittedName>
        <fullName evidence="2">TAXI family TRAP transporter solute-binding subunit</fullName>
    </submittedName>
</protein>
<keyword evidence="1" id="KW-1133">Transmembrane helix</keyword>
<dbReference type="Pfam" id="PF16868">
    <property type="entry name" value="NMT1_3"/>
    <property type="match status" value="1"/>
</dbReference>
<keyword evidence="1" id="KW-0812">Transmembrane</keyword>
<evidence type="ECO:0000256" key="1">
    <source>
        <dbReference type="SAM" id="Phobius"/>
    </source>
</evidence>
<dbReference type="SUPFAM" id="SSF53850">
    <property type="entry name" value="Periplasmic binding protein-like II"/>
    <property type="match status" value="1"/>
</dbReference>
<feature type="transmembrane region" description="Helical" evidence="1">
    <location>
        <begin position="28"/>
        <end position="47"/>
    </location>
</feature>
<dbReference type="Proteomes" id="UP001223144">
    <property type="component" value="Unassembled WGS sequence"/>
</dbReference>
<keyword evidence="3" id="KW-1185">Reference proteome</keyword>
<proteinExistence type="predicted"/>
<organism evidence="2 3">
    <name type="scientific">Streptomyces chengmaiensis</name>
    <dbReference type="NCBI Taxonomy" id="3040919"/>
    <lineage>
        <taxon>Bacteria</taxon>
        <taxon>Bacillati</taxon>
        <taxon>Actinomycetota</taxon>
        <taxon>Actinomycetes</taxon>
        <taxon>Kitasatosporales</taxon>
        <taxon>Streptomycetaceae</taxon>
        <taxon>Streptomyces</taxon>
    </lineage>
</organism>
<gene>
    <name evidence="2" type="ORF">QCN29_24965</name>
</gene>
<dbReference type="Gene3D" id="3.40.190.10">
    <property type="entry name" value="Periplasmic binding protein-like II"/>
    <property type="match status" value="2"/>
</dbReference>
<evidence type="ECO:0000313" key="3">
    <source>
        <dbReference type="Proteomes" id="UP001223144"/>
    </source>
</evidence>
<dbReference type="RefSeq" id="WP_240137908.1">
    <property type="nucleotide sequence ID" value="NZ_JARWBG010000034.1"/>
</dbReference>